<keyword evidence="3" id="KW-1185">Reference proteome</keyword>
<sequence length="369" mass="41934">MRYFGSYNRNKGLFTESKDIMIYQKAREEDHQRRQEANLETDSDTHVGMWLLCHPDNDLATAMYSKLFLLQLEVTHDDVISWLGTAIRCHPSHLVPSGRALTIREKPTLSAELRVGYWNTGIGITQACLLMQYLGTCKLNKLSLDERANVLFAVLRIFGHCDEIAANPHAQQFLRLLYASGDRIQGIEAFASIFFQFSNAIRTLWKLTEDEPLVMRLTVEILMCLCQRPEIVATLPDFTMAQMYKEEALSQDHHAAEQRDLIERGFGIPVPGPSHRNDSLQNGGIHGEDDDEILDELNDEELAYEEDVEIGEDEEDEEEEVHANGDILPPPINEREEEEDDDDEIEEGAVVKLEVPDDGEYDSAKVAVD</sequence>
<dbReference type="OMA" id="LLCHPDN"/>
<evidence type="ECO:0000313" key="2">
    <source>
        <dbReference type="EMBL" id="EGT35998.1"/>
    </source>
</evidence>
<dbReference type="STRING" id="135651.G0NQZ8"/>
<feature type="region of interest" description="Disordered" evidence="1">
    <location>
        <begin position="265"/>
        <end position="290"/>
    </location>
</feature>
<protein>
    <submittedName>
        <fullName evidence="2">Uncharacterized protein</fullName>
    </submittedName>
</protein>
<dbReference type="InParanoid" id="G0NQZ8"/>
<dbReference type="eggNOG" id="KOG2252">
    <property type="taxonomic scope" value="Eukaryota"/>
</dbReference>
<organism evidence="3">
    <name type="scientific">Caenorhabditis brenneri</name>
    <name type="common">Nematode worm</name>
    <dbReference type="NCBI Taxonomy" id="135651"/>
    <lineage>
        <taxon>Eukaryota</taxon>
        <taxon>Metazoa</taxon>
        <taxon>Ecdysozoa</taxon>
        <taxon>Nematoda</taxon>
        <taxon>Chromadorea</taxon>
        <taxon>Rhabditida</taxon>
        <taxon>Rhabditina</taxon>
        <taxon>Rhabditomorpha</taxon>
        <taxon>Rhabditoidea</taxon>
        <taxon>Rhabditidae</taxon>
        <taxon>Peloderinae</taxon>
        <taxon>Caenorhabditis</taxon>
    </lineage>
</organism>
<reference evidence="3" key="1">
    <citation type="submission" date="2011-07" db="EMBL/GenBank/DDBJ databases">
        <authorList>
            <consortium name="Caenorhabditis brenneri Sequencing and Analysis Consortium"/>
            <person name="Wilson R.K."/>
        </authorList>
    </citation>
    <scope>NUCLEOTIDE SEQUENCE [LARGE SCALE GENOMIC DNA]</scope>
    <source>
        <strain evidence="3">PB2801</strain>
    </source>
</reference>
<dbReference type="EMBL" id="GL379929">
    <property type="protein sequence ID" value="EGT35998.1"/>
    <property type="molecule type" value="Genomic_DNA"/>
</dbReference>
<proteinExistence type="predicted"/>
<dbReference type="Proteomes" id="UP000008068">
    <property type="component" value="Unassembled WGS sequence"/>
</dbReference>
<evidence type="ECO:0000256" key="1">
    <source>
        <dbReference type="SAM" id="MobiDB-lite"/>
    </source>
</evidence>
<dbReference type="AlphaFoldDB" id="G0NQZ8"/>
<feature type="region of interest" description="Disordered" evidence="1">
    <location>
        <begin position="306"/>
        <end position="369"/>
    </location>
</feature>
<dbReference type="OrthoDB" id="5779939at2759"/>
<name>G0NQZ8_CAEBE</name>
<evidence type="ECO:0000313" key="3">
    <source>
        <dbReference type="Proteomes" id="UP000008068"/>
    </source>
</evidence>
<feature type="compositionally biased region" description="Acidic residues" evidence="1">
    <location>
        <begin position="306"/>
        <end position="320"/>
    </location>
</feature>
<dbReference type="HOGENOM" id="CLU_750566_0_0_1"/>
<gene>
    <name evidence="2" type="ORF">CAEBREN_03332</name>
</gene>
<accession>G0NQZ8</accession>
<dbReference type="FunCoup" id="G0NQZ8">
    <property type="interactions" value="1786"/>
</dbReference>
<feature type="compositionally biased region" description="Acidic residues" evidence="1">
    <location>
        <begin position="335"/>
        <end position="347"/>
    </location>
</feature>